<dbReference type="GO" id="GO:0003677">
    <property type="term" value="F:DNA binding"/>
    <property type="evidence" value="ECO:0007669"/>
    <property type="project" value="InterPro"/>
</dbReference>
<evidence type="ECO:0008006" key="4">
    <source>
        <dbReference type="Google" id="ProtNLM"/>
    </source>
</evidence>
<evidence type="ECO:0000256" key="1">
    <source>
        <dbReference type="ARBA" id="ARBA00023172"/>
    </source>
</evidence>
<dbReference type="RefSeq" id="WP_097415663.1">
    <property type="nucleotide sequence ID" value="NZ_JAJAJF010000008.1"/>
</dbReference>
<reference evidence="2 3" key="1">
    <citation type="submission" date="2019-06" db="EMBL/GenBank/DDBJ databases">
        <authorList>
            <consortium name="NARMS: The National Antimicrobial Resistance Monitoring System"/>
        </authorList>
    </citation>
    <scope>NUCLEOTIDE SEQUENCE [LARGE SCALE GENOMIC DNA]</scope>
    <source>
        <strain evidence="2 3">FSIS11921886</strain>
    </source>
</reference>
<accession>A0A8S7CVD2</accession>
<gene>
    <name evidence="2" type="ORF">FIJ20_24175</name>
</gene>
<dbReference type="InterPro" id="IPR013762">
    <property type="entry name" value="Integrase-like_cat_sf"/>
</dbReference>
<evidence type="ECO:0000313" key="3">
    <source>
        <dbReference type="Proteomes" id="UP000519859"/>
    </source>
</evidence>
<dbReference type="InterPro" id="IPR024965">
    <property type="entry name" value="Putative_integrase"/>
</dbReference>
<dbReference type="GO" id="GO:0006310">
    <property type="term" value="P:DNA recombination"/>
    <property type="evidence" value="ECO:0007669"/>
    <property type="project" value="UniProtKB-KW"/>
</dbReference>
<evidence type="ECO:0000313" key="2">
    <source>
        <dbReference type="EMBL" id="EFB2195225.1"/>
    </source>
</evidence>
<proteinExistence type="predicted"/>
<dbReference type="InterPro" id="IPR011010">
    <property type="entry name" value="DNA_brk_join_enz"/>
</dbReference>
<protein>
    <recommendedName>
        <fullName evidence="4">Integrase</fullName>
    </recommendedName>
</protein>
<comment type="caution">
    <text evidence="2">The sequence shown here is derived from an EMBL/GenBank/DDBJ whole genome shotgun (WGS) entry which is preliminary data.</text>
</comment>
<sequence>MNNAQHFVHDKSTYLRGYWSGNTIQLNQTDEILILDPNLTTGHVINHLYIFRNQQITEWLNHHRCFRFGTPMIGCGVLRWEHFSIFDQDRVLTSNAKIQIALTYANIVRRLGSNALAEQLIRQTWQAEGAGNGLASMRPCHVRVLPEVMETLLLELESLRKEPLTQLLSDLLIVHNSDDVQFIPEGFNGHCTIDKKVFAQARDAIFDSPVGAVIHRLAPPLADYLLRSVSPQQWSLWLRFKGACSQWLLLGALQGKWLMPQRCASFITALSHLLPQIKEKRGWDSLLTIDSKYSVKQWLARMYCSSTLRDLDDTPTELFEAVPKRFKNGPRVTIQIIKKLLDSHRNDPPFPYHLLNERKRNLLNATRKYSPDWAKENLSTGWWVFFKLWHKAQPRLSEQQRSSISYFLQWCQLQNLEPVDITPRHLHNVHNPKDKTTYSYYLRQAQKENGNPSSKMAAERWQFTSRVMAAVANISRLPEEELPGSEQNRESPLILMNPFNAFEGLEKVFKQYSTFQRIKTPRSRMLTEIQEALIEELLGFEVQQRKIFLPLRDKHGHSLLDEDGHLLREDKPTLVEVQIPTFSWAKSLAEKTPDNRKAQAADWFLKDEHWKWNPSTAVALALLLLTPLRSKQVRWLDQGLLDAEVFDYSSGRMVVNTHILADFKYANGESHEAIYGSASGVLQLQQDEFSGALEPVIWSSTNKTAMWDGCKKTGYALPWPDGNSLLFNDDPELQKCGRHLARVYEVLNYQYSYMAENDPNPGPLTFYYVPEDRSSLPSDDELCQNLPWFVPLCRQIGHNEVTLTWPDGTIHRAAQPVLKGHIETLYTALCLHVERKLCRDKRLSRLTLTVASEKRPEGYKARYDLHSLRVAGISRLIELGIPAHMVSEFIAGHQSVVMTMRYFQTTPMYMRKKLLEAFLQGDLIDGFEAVTERLAELQSYNTLLPAAERVRQHAEDLPLDFAALAPVPGGLCLMGGKGSHCDKCSIATHEVETKGQLVTEHREQLGGCAGGRFYRTGPDFILQQALEANKLMLLLRRKGRERKIVQSDLKKLSQQINSLDRSLRNTPRNTDSVSTRTRRDRLMIRHNAAKARLAEQDEALAPLVLQWYQRWKDFVDSQALATSLGTEFKSGQMVLIGDSEQIDYSAEIVSNNDFGLARTVLEQALCYVRTGQELPEDCCHLVKDFLNRIMQEEPELLMLFNKPRPAEEDIWLTSTLASLVTAVFGDEGAQSASEGTIVLKFNADLKDGIKKLCEDSELVHPDQSGRFSNLQKFHIKVIHSGS</sequence>
<keyword evidence="1" id="KW-0233">DNA recombination</keyword>
<dbReference type="EMBL" id="AASDFP010000093">
    <property type="protein sequence ID" value="EFB2195225.1"/>
    <property type="molecule type" value="Genomic_DNA"/>
</dbReference>
<dbReference type="SUPFAM" id="SSF56349">
    <property type="entry name" value="DNA breaking-rejoining enzymes"/>
    <property type="match status" value="1"/>
</dbReference>
<name>A0A8S7CVD2_ECOLX</name>
<dbReference type="Pfam" id="PF13009">
    <property type="entry name" value="Integrase_2"/>
    <property type="match status" value="1"/>
</dbReference>
<dbReference type="GO" id="GO:0015074">
    <property type="term" value="P:DNA integration"/>
    <property type="evidence" value="ECO:0007669"/>
    <property type="project" value="InterPro"/>
</dbReference>
<dbReference type="Proteomes" id="UP000519859">
    <property type="component" value="Unassembled WGS sequence"/>
</dbReference>
<dbReference type="Gene3D" id="1.10.443.10">
    <property type="entry name" value="Intergrase catalytic core"/>
    <property type="match status" value="1"/>
</dbReference>
<organism evidence="2 3">
    <name type="scientific">Escherichia coli</name>
    <dbReference type="NCBI Taxonomy" id="562"/>
    <lineage>
        <taxon>Bacteria</taxon>
        <taxon>Pseudomonadati</taxon>
        <taxon>Pseudomonadota</taxon>
        <taxon>Gammaproteobacteria</taxon>
        <taxon>Enterobacterales</taxon>
        <taxon>Enterobacteriaceae</taxon>
        <taxon>Escherichia</taxon>
    </lineage>
</organism>